<proteinExistence type="predicted"/>
<feature type="region of interest" description="Disordered" evidence="1">
    <location>
        <begin position="559"/>
        <end position="581"/>
    </location>
</feature>
<organism evidence="2 3">
    <name type="scientific">Dreissena polymorpha</name>
    <name type="common">Zebra mussel</name>
    <name type="synonym">Mytilus polymorpha</name>
    <dbReference type="NCBI Taxonomy" id="45954"/>
    <lineage>
        <taxon>Eukaryota</taxon>
        <taxon>Metazoa</taxon>
        <taxon>Spiralia</taxon>
        <taxon>Lophotrochozoa</taxon>
        <taxon>Mollusca</taxon>
        <taxon>Bivalvia</taxon>
        <taxon>Autobranchia</taxon>
        <taxon>Heteroconchia</taxon>
        <taxon>Euheterodonta</taxon>
        <taxon>Imparidentia</taxon>
        <taxon>Neoheterodontei</taxon>
        <taxon>Myida</taxon>
        <taxon>Dreissenoidea</taxon>
        <taxon>Dreissenidae</taxon>
        <taxon>Dreissena</taxon>
    </lineage>
</organism>
<name>A0A9D4N3N3_DREPO</name>
<evidence type="ECO:0000256" key="1">
    <source>
        <dbReference type="SAM" id="MobiDB-lite"/>
    </source>
</evidence>
<feature type="region of interest" description="Disordered" evidence="1">
    <location>
        <begin position="119"/>
        <end position="142"/>
    </location>
</feature>
<feature type="region of interest" description="Disordered" evidence="1">
    <location>
        <begin position="290"/>
        <end position="322"/>
    </location>
</feature>
<gene>
    <name evidence="2" type="ORF">DPMN_011231</name>
</gene>
<feature type="region of interest" description="Disordered" evidence="1">
    <location>
        <begin position="437"/>
        <end position="470"/>
    </location>
</feature>
<evidence type="ECO:0000313" key="3">
    <source>
        <dbReference type="Proteomes" id="UP000828390"/>
    </source>
</evidence>
<accession>A0A9D4N3N3</accession>
<reference evidence="2" key="2">
    <citation type="submission" date="2020-11" db="EMBL/GenBank/DDBJ databases">
        <authorList>
            <person name="McCartney M.A."/>
            <person name="Auch B."/>
            <person name="Kono T."/>
            <person name="Mallez S."/>
            <person name="Becker A."/>
            <person name="Gohl D.M."/>
            <person name="Silverstein K.A.T."/>
            <person name="Koren S."/>
            <person name="Bechman K.B."/>
            <person name="Herman A."/>
            <person name="Abrahante J.E."/>
            <person name="Garbe J."/>
        </authorList>
    </citation>
    <scope>NUCLEOTIDE SEQUENCE</scope>
    <source>
        <strain evidence="2">Duluth1</strain>
        <tissue evidence="2">Whole animal</tissue>
    </source>
</reference>
<reference evidence="2" key="1">
    <citation type="journal article" date="2019" name="bioRxiv">
        <title>The Genome of the Zebra Mussel, Dreissena polymorpha: A Resource for Invasive Species Research.</title>
        <authorList>
            <person name="McCartney M.A."/>
            <person name="Auch B."/>
            <person name="Kono T."/>
            <person name="Mallez S."/>
            <person name="Zhang Y."/>
            <person name="Obille A."/>
            <person name="Becker A."/>
            <person name="Abrahante J.E."/>
            <person name="Garbe J."/>
            <person name="Badalamenti J.P."/>
            <person name="Herman A."/>
            <person name="Mangelson H."/>
            <person name="Liachko I."/>
            <person name="Sullivan S."/>
            <person name="Sone E.D."/>
            <person name="Koren S."/>
            <person name="Silverstein K.A.T."/>
            <person name="Beckman K.B."/>
            <person name="Gohl D.M."/>
        </authorList>
    </citation>
    <scope>NUCLEOTIDE SEQUENCE</scope>
    <source>
        <strain evidence="2">Duluth1</strain>
        <tissue evidence="2">Whole animal</tissue>
    </source>
</reference>
<evidence type="ECO:0000313" key="2">
    <source>
        <dbReference type="EMBL" id="KAH3887215.1"/>
    </source>
</evidence>
<sequence>MINASKFHIPNEIEDTKAIDIVKTIVCISVDKDVEISQHVADAYDNKKTNNTDNGQFISSASGDEICDKNIAKHMGIAYDDEDADDNDNAQDMMCASDDDDDDKCDNLAKHRDIAYADKDTDDNDNAQDMAGAGDDDEKCDNNLPKYRVISYDVEDTDENYNAKHMVSAVDNKNTDDNHYVCHLGSAEDYKNVAGNDEVENTDNQDNAQQMAGAGYYDNNLAKHTNKAYDDEDTDDKDNTQHTGSDSDNENLDGKDKAQHMAGAGDDKDKYKNIALDDEDTNEYDNAEHIASAGDGENTDDNQPDYKMGSTYDCKGVDDVENTDDKYDAQNLAGAGDDEDMSDNNPAIHAVIANDDEVTDYHDNAEQVASAGDNKYTDDNHYFSNMGCSDHYKHTENKDYAEHNITVDGNEYPHNQDTTEDIVRTHENKHIEFKDNGKTTACDGTDDKDNVKNNAAGNGDIDDNNDTNNTASTYNFQNADEIEQKTLNVNGKQPHLHSNNSEFCDSATEELFSDCVEQPKCSTPIHSVSVTLYASDEASYKKIDQVEFSDAFGIIDTRCGQDSLDQPEDQPDITNTDAKNADYCNGDERNNMFDHHREKILVEIGASSVEPNHREKQTSHFLKYMSKPVTRMLNVEVKHFHEENQPKILPLESTIRCTLMDDNDSLDSNCTVSYCEDQNNMVNAADFEHLLPFNTIESKERQDIDKEISDRKLSKVDRDVKLNSINDSNFCKDKNVHYMIKESNSAYNTTASDSSDIASALSQRPTSSRNLATLDFNIEDYQPGGIFCESIAEKVKRKQRERALPVIYNPWLYDGCSNSSRKTIPKKEISVFRSAILEKRARERSESLDKAEGPASKKIKLSSKTEYAHEKKHR</sequence>
<dbReference type="Proteomes" id="UP000828390">
    <property type="component" value="Unassembled WGS sequence"/>
</dbReference>
<protein>
    <submittedName>
        <fullName evidence="2">Uncharacterized protein</fullName>
    </submittedName>
</protein>
<dbReference type="AlphaFoldDB" id="A0A9D4N3N3"/>
<feature type="compositionally biased region" description="Basic and acidic residues" evidence="1">
    <location>
        <begin position="252"/>
        <end position="271"/>
    </location>
</feature>
<comment type="caution">
    <text evidence="2">The sequence shown here is derived from an EMBL/GenBank/DDBJ whole genome shotgun (WGS) entry which is preliminary data.</text>
</comment>
<feature type="compositionally biased region" description="Basic and acidic residues" evidence="1">
    <location>
        <begin position="841"/>
        <end position="852"/>
    </location>
</feature>
<dbReference type="EMBL" id="JAIWYP010000001">
    <property type="protein sequence ID" value="KAH3887215.1"/>
    <property type="molecule type" value="Genomic_DNA"/>
</dbReference>
<keyword evidence="3" id="KW-1185">Reference proteome</keyword>
<feature type="region of interest" description="Disordered" evidence="1">
    <location>
        <begin position="227"/>
        <end position="271"/>
    </location>
</feature>
<feature type="region of interest" description="Disordered" evidence="1">
    <location>
        <begin position="841"/>
        <end position="874"/>
    </location>
</feature>